<accession>A0A382Z924</accession>
<name>A0A382Z924_9ZZZZ</name>
<organism evidence="1">
    <name type="scientific">marine metagenome</name>
    <dbReference type="NCBI Taxonomy" id="408172"/>
    <lineage>
        <taxon>unclassified sequences</taxon>
        <taxon>metagenomes</taxon>
        <taxon>ecological metagenomes</taxon>
    </lineage>
</organism>
<proteinExistence type="predicted"/>
<dbReference type="AlphaFoldDB" id="A0A382Z924"/>
<feature type="non-terminal residue" evidence="1">
    <location>
        <position position="25"/>
    </location>
</feature>
<evidence type="ECO:0000313" key="1">
    <source>
        <dbReference type="EMBL" id="SVD92017.1"/>
    </source>
</evidence>
<sequence length="25" mass="2930">MKRPKYKLIVKDAGSYAEDSLLKLY</sequence>
<protein>
    <submittedName>
        <fullName evidence="1">Uncharacterized protein</fullName>
    </submittedName>
</protein>
<gene>
    <name evidence="1" type="ORF">METZ01_LOCUS444871</name>
</gene>
<dbReference type="EMBL" id="UINC01182026">
    <property type="protein sequence ID" value="SVD92017.1"/>
    <property type="molecule type" value="Genomic_DNA"/>
</dbReference>
<reference evidence="1" key="1">
    <citation type="submission" date="2018-05" db="EMBL/GenBank/DDBJ databases">
        <authorList>
            <person name="Lanie J.A."/>
            <person name="Ng W.-L."/>
            <person name="Kazmierczak K.M."/>
            <person name="Andrzejewski T.M."/>
            <person name="Davidsen T.M."/>
            <person name="Wayne K.J."/>
            <person name="Tettelin H."/>
            <person name="Glass J.I."/>
            <person name="Rusch D."/>
            <person name="Podicherti R."/>
            <person name="Tsui H.-C.T."/>
            <person name="Winkler M.E."/>
        </authorList>
    </citation>
    <scope>NUCLEOTIDE SEQUENCE</scope>
</reference>